<comment type="caution">
    <text evidence="7">The sequence shown here is derived from an EMBL/GenBank/DDBJ whole genome shotgun (WGS) entry which is preliminary data.</text>
</comment>
<reference evidence="7" key="1">
    <citation type="journal article" date="2020" name="Appl. Environ. Microbiol.">
        <title>Medium-Chain Fatty Acid Synthesis by 'Candidatus Weimeria bifida' gen. nov., sp. nov., and 'Candidatus Pseudoramibacter fermentans' sp. nov.</title>
        <authorList>
            <person name="Scarborough M.J."/>
            <person name="Myers K.S."/>
            <person name="Donohue T.J."/>
            <person name="Noguera D.R."/>
        </authorList>
    </citation>
    <scope>NUCLEOTIDE SEQUENCE</scope>
    <source>
        <strain evidence="7">EUB1.1</strain>
    </source>
</reference>
<evidence type="ECO:0000256" key="1">
    <source>
        <dbReference type="ARBA" id="ARBA00005189"/>
    </source>
</evidence>
<comment type="pathway">
    <text evidence="1">Lipid metabolism.</text>
</comment>
<dbReference type="Proteomes" id="UP000473648">
    <property type="component" value="Unassembled WGS sequence"/>
</dbReference>
<dbReference type="CDD" id="cd07989">
    <property type="entry name" value="LPLAT_AGPAT-like"/>
    <property type="match status" value="1"/>
</dbReference>
<protein>
    <submittedName>
        <fullName evidence="7">1-acyl-sn-glycerol-3-phosphate acyltransferase</fullName>
    </submittedName>
</protein>
<dbReference type="EMBL" id="VOGB01000005">
    <property type="protein sequence ID" value="MQM73437.1"/>
    <property type="molecule type" value="Genomic_DNA"/>
</dbReference>
<evidence type="ECO:0000256" key="2">
    <source>
        <dbReference type="ARBA" id="ARBA00022516"/>
    </source>
</evidence>
<evidence type="ECO:0000313" key="8">
    <source>
        <dbReference type="Proteomes" id="UP000473648"/>
    </source>
</evidence>
<evidence type="ECO:0000259" key="6">
    <source>
        <dbReference type="SMART" id="SM00563"/>
    </source>
</evidence>
<dbReference type="GO" id="GO:0006654">
    <property type="term" value="P:phosphatidic acid biosynthetic process"/>
    <property type="evidence" value="ECO:0007669"/>
    <property type="project" value="TreeGrafter"/>
</dbReference>
<dbReference type="GO" id="GO:0003841">
    <property type="term" value="F:1-acylglycerol-3-phosphate O-acyltransferase activity"/>
    <property type="evidence" value="ECO:0007669"/>
    <property type="project" value="TreeGrafter"/>
</dbReference>
<feature type="domain" description="Phospholipid/glycerol acyltransferase" evidence="6">
    <location>
        <begin position="75"/>
        <end position="190"/>
    </location>
</feature>
<evidence type="ECO:0000256" key="3">
    <source>
        <dbReference type="ARBA" id="ARBA00022679"/>
    </source>
</evidence>
<dbReference type="SMART" id="SM00563">
    <property type="entry name" value="PlsC"/>
    <property type="match status" value="1"/>
</dbReference>
<evidence type="ECO:0000256" key="4">
    <source>
        <dbReference type="ARBA" id="ARBA00023098"/>
    </source>
</evidence>
<keyword evidence="8" id="KW-1185">Reference proteome</keyword>
<dbReference type="InterPro" id="IPR002123">
    <property type="entry name" value="Plipid/glycerol_acylTrfase"/>
</dbReference>
<keyword evidence="4" id="KW-0443">Lipid metabolism</keyword>
<dbReference type="SUPFAM" id="SSF69593">
    <property type="entry name" value="Glycerol-3-phosphate (1)-acyltransferase"/>
    <property type="match status" value="1"/>
</dbReference>
<organism evidence="7 8">
    <name type="scientific">Candidatus Pseudoramibacter fermentans</name>
    <dbReference type="NCBI Taxonomy" id="2594427"/>
    <lineage>
        <taxon>Bacteria</taxon>
        <taxon>Bacillati</taxon>
        <taxon>Bacillota</taxon>
        <taxon>Clostridia</taxon>
        <taxon>Eubacteriales</taxon>
        <taxon>Eubacteriaceae</taxon>
        <taxon>Pseudoramibacter</taxon>
    </lineage>
</organism>
<dbReference type="Pfam" id="PF01553">
    <property type="entry name" value="Acyltransferase"/>
    <property type="match status" value="1"/>
</dbReference>
<dbReference type="PANTHER" id="PTHR10434">
    <property type="entry name" value="1-ACYL-SN-GLYCEROL-3-PHOSPHATE ACYLTRANSFERASE"/>
    <property type="match status" value="1"/>
</dbReference>
<keyword evidence="3" id="KW-0808">Transferase</keyword>
<keyword evidence="5 7" id="KW-0012">Acyltransferase</keyword>
<keyword evidence="2" id="KW-0444">Lipid biosynthesis</keyword>
<dbReference type="AlphaFoldDB" id="A0A6L5GTA0"/>
<accession>A0A6L5GTA0</accession>
<evidence type="ECO:0000313" key="7">
    <source>
        <dbReference type="EMBL" id="MQM73437.1"/>
    </source>
</evidence>
<proteinExistence type="predicted"/>
<dbReference type="PANTHER" id="PTHR10434:SF64">
    <property type="entry name" value="1-ACYL-SN-GLYCEROL-3-PHOSPHATE ACYLTRANSFERASE-RELATED"/>
    <property type="match status" value="1"/>
</dbReference>
<evidence type="ECO:0000256" key="5">
    <source>
        <dbReference type="ARBA" id="ARBA00023315"/>
    </source>
</evidence>
<name>A0A6L5GTA0_9FIRM</name>
<sequence length="252" mass="28979">MAFFRTLIWFIRFWLYQLIAIPALFKIRRLGRQGKTAEHDALLHRIVGRWARTMFTMAGGHVRVEGLNNLVDGPAVYVANHLGYFDIPLMIGFLGDDTKPMMAKKQITKIPGIASWMRELHCVFVDRDHPRESVKALKESEHWLSEGYSMVIFPEGTRSRDGAVHTFKSGAFRIAKADRVPVVPCVIEGTERMMRPGSIWIYPAEVSLTVLPAIPTTDFGKKEWRELPQRAQRIVSDYRAKQLESIKQKEER</sequence>
<gene>
    <name evidence="7" type="ORF">FRC53_08515</name>
</gene>